<dbReference type="EMBL" id="NIQC01000002">
    <property type="protein sequence ID" value="OWZ84815.1"/>
    <property type="molecule type" value="Genomic_DNA"/>
</dbReference>
<evidence type="ECO:0000313" key="2">
    <source>
        <dbReference type="Proteomes" id="UP000214588"/>
    </source>
</evidence>
<dbReference type="Gene3D" id="3.20.20.100">
    <property type="entry name" value="NADP-dependent oxidoreductase domain"/>
    <property type="match status" value="1"/>
</dbReference>
<dbReference type="PANTHER" id="PTHR43312">
    <property type="entry name" value="D-THREO-ALDOSE 1-DEHYDROGENASE"/>
    <property type="match status" value="1"/>
</dbReference>
<dbReference type="OrthoDB" id="9773828at2"/>
<gene>
    <name evidence="1" type="ORF">CDO51_02015</name>
</gene>
<dbReference type="AlphaFoldDB" id="A0A226C0V5"/>
<dbReference type="Proteomes" id="UP000214588">
    <property type="component" value="Unassembled WGS sequence"/>
</dbReference>
<reference evidence="1 2" key="1">
    <citation type="submission" date="2017-06" db="EMBL/GenBank/DDBJ databases">
        <title>Draft Genome Sequence of Natranaerobius trueperi halophilic, alkalithermophilic bacteria from soda lakes.</title>
        <authorList>
            <person name="Zhao B."/>
        </authorList>
    </citation>
    <scope>NUCLEOTIDE SEQUENCE [LARGE SCALE GENOMIC DNA]</scope>
    <source>
        <strain evidence="1 2">DSM 18760</strain>
    </source>
</reference>
<evidence type="ECO:0000313" key="1">
    <source>
        <dbReference type="EMBL" id="OWZ84815.1"/>
    </source>
</evidence>
<dbReference type="RefSeq" id="WP_089022620.1">
    <property type="nucleotide sequence ID" value="NZ_NIQC01000002.1"/>
</dbReference>
<name>A0A226C0V5_9FIRM</name>
<organism evidence="1 2">
    <name type="scientific">Natranaerobius trueperi</name>
    <dbReference type="NCBI Taxonomy" id="759412"/>
    <lineage>
        <taxon>Bacteria</taxon>
        <taxon>Bacillati</taxon>
        <taxon>Bacillota</taxon>
        <taxon>Clostridia</taxon>
        <taxon>Natranaerobiales</taxon>
        <taxon>Natranaerobiaceae</taxon>
        <taxon>Natranaerobius</taxon>
    </lineage>
</organism>
<dbReference type="InterPro" id="IPR053135">
    <property type="entry name" value="AKR2_Oxidoreductase"/>
</dbReference>
<dbReference type="PANTHER" id="PTHR43312:SF2">
    <property type="entry name" value="OXIDOREDUCTASE"/>
    <property type="match status" value="1"/>
</dbReference>
<comment type="caution">
    <text evidence="1">The sequence shown here is derived from an EMBL/GenBank/DDBJ whole genome shotgun (WGS) entry which is preliminary data.</text>
</comment>
<proteinExistence type="predicted"/>
<dbReference type="InterPro" id="IPR036812">
    <property type="entry name" value="NAD(P)_OxRdtase_dom_sf"/>
</dbReference>
<keyword evidence="2" id="KW-1185">Reference proteome</keyword>
<accession>A0A226C0V5</accession>
<protein>
    <submittedName>
        <fullName evidence="1">Uncharacterized protein</fullName>
    </submittedName>
</protein>
<sequence length="76" mass="8589">MVLILVQFNYLDEHHQAGIKGIKYAVERDIGVAIMEPLRGVRLAQNQPPKVMDIINSASVQRTPAEWGLTWVLDHP</sequence>
<dbReference type="SUPFAM" id="SSF51430">
    <property type="entry name" value="NAD(P)-linked oxidoreductase"/>
    <property type="match status" value="1"/>
</dbReference>